<dbReference type="RefSeq" id="WP_229962171.1">
    <property type="nucleotide sequence ID" value="NZ_JAJJWI010000019.1"/>
</dbReference>
<feature type="signal peptide" evidence="1">
    <location>
        <begin position="1"/>
        <end position="19"/>
    </location>
</feature>
<feature type="domain" description="DUF6438" evidence="2">
    <location>
        <begin position="36"/>
        <end position="146"/>
    </location>
</feature>
<protein>
    <submittedName>
        <fullName evidence="3">DUF6438 domain-containing protein</fullName>
    </submittedName>
</protein>
<dbReference type="Proteomes" id="UP001597369">
    <property type="component" value="Unassembled WGS sequence"/>
</dbReference>
<comment type="caution">
    <text evidence="3">The sequence shown here is derived from an EMBL/GenBank/DDBJ whole genome shotgun (WGS) entry which is preliminary data.</text>
</comment>
<evidence type="ECO:0000313" key="4">
    <source>
        <dbReference type="Proteomes" id="UP001597369"/>
    </source>
</evidence>
<gene>
    <name evidence="3" type="ORF">ACFSKU_03795</name>
</gene>
<keyword evidence="1" id="KW-0732">Signal</keyword>
<organism evidence="3 4">
    <name type="scientific">Pontibacter silvestris</name>
    <dbReference type="NCBI Taxonomy" id="2305183"/>
    <lineage>
        <taxon>Bacteria</taxon>
        <taxon>Pseudomonadati</taxon>
        <taxon>Bacteroidota</taxon>
        <taxon>Cytophagia</taxon>
        <taxon>Cytophagales</taxon>
        <taxon>Hymenobacteraceae</taxon>
        <taxon>Pontibacter</taxon>
    </lineage>
</organism>
<keyword evidence="4" id="KW-1185">Reference proteome</keyword>
<evidence type="ECO:0000259" key="2">
    <source>
        <dbReference type="Pfam" id="PF20033"/>
    </source>
</evidence>
<proteinExistence type="predicted"/>
<dbReference type="EMBL" id="JBHUHV010000014">
    <property type="protein sequence ID" value="MFD2065992.1"/>
    <property type="molecule type" value="Genomic_DNA"/>
</dbReference>
<dbReference type="InterPro" id="IPR045497">
    <property type="entry name" value="DUF6438"/>
</dbReference>
<name>A0ABW4WTL2_9BACT</name>
<sequence>MVSSFCTAFLSCSSSSASVASKNGAASNARTDIQFLYIQKTSCLGTCPSYEASISTEGNITYVGRRYVPITDTLQLTLPQEDLAKLQKEVKKLDYSQWQSSYLTDWSDMPSTIMAFYEDGQKVKQIKHQRGGPQELIQFQEMLHKMIMKLVEDKSRPVK</sequence>
<feature type="chain" id="PRO_5046204654" evidence="1">
    <location>
        <begin position="20"/>
        <end position="159"/>
    </location>
</feature>
<reference evidence="4" key="1">
    <citation type="journal article" date="2019" name="Int. J. Syst. Evol. Microbiol.">
        <title>The Global Catalogue of Microorganisms (GCM) 10K type strain sequencing project: providing services to taxonomists for standard genome sequencing and annotation.</title>
        <authorList>
            <consortium name="The Broad Institute Genomics Platform"/>
            <consortium name="The Broad Institute Genome Sequencing Center for Infectious Disease"/>
            <person name="Wu L."/>
            <person name="Ma J."/>
        </authorList>
    </citation>
    <scope>NUCLEOTIDE SEQUENCE [LARGE SCALE GENOMIC DNA]</scope>
    <source>
        <strain evidence="4">JCM 16545</strain>
    </source>
</reference>
<evidence type="ECO:0000256" key="1">
    <source>
        <dbReference type="SAM" id="SignalP"/>
    </source>
</evidence>
<evidence type="ECO:0000313" key="3">
    <source>
        <dbReference type="EMBL" id="MFD2065992.1"/>
    </source>
</evidence>
<accession>A0ABW4WTL2</accession>
<dbReference type="Pfam" id="PF20033">
    <property type="entry name" value="DUF6438"/>
    <property type="match status" value="1"/>
</dbReference>